<dbReference type="GO" id="GO:0046513">
    <property type="term" value="P:ceramide biosynthetic process"/>
    <property type="evidence" value="ECO:0007669"/>
    <property type="project" value="TreeGrafter"/>
</dbReference>
<dbReference type="GO" id="GO:0047493">
    <property type="term" value="F:ceramide cholinephosphotransferase activity"/>
    <property type="evidence" value="ECO:0007669"/>
    <property type="project" value="TreeGrafter"/>
</dbReference>
<feature type="transmembrane region" description="Helical" evidence="1">
    <location>
        <begin position="116"/>
        <end position="139"/>
    </location>
</feature>
<evidence type="ECO:0000313" key="4">
    <source>
        <dbReference type="Proteomes" id="UP000011087"/>
    </source>
</evidence>
<evidence type="ECO:0000313" key="2">
    <source>
        <dbReference type="EMBL" id="EKX30788.1"/>
    </source>
</evidence>
<dbReference type="RefSeq" id="XP_005817768.1">
    <property type="nucleotide sequence ID" value="XM_005817711.1"/>
</dbReference>
<dbReference type="STRING" id="905079.L1I3J6"/>
<evidence type="ECO:0008006" key="5">
    <source>
        <dbReference type="Google" id="ProtNLM"/>
    </source>
</evidence>
<sequence>MESTSQDFACAHRWVPTNETVYRLSPRLRWILLYWFVSIIFMDYINTFGYDRVPMNSPPLPDIGFDAIAKVSGSEAPVSLPFNPTDFATICICASVILLSIYEWRTCRNRKLKHLFAIYAILMNMRTVTIISTTLPIPYTKGPCRDDHRPITNRFLTGLGYAFALGFKQFLSTPQCGDLIFSGHTTFMWIFTLHLLRHASILTTVGIKRRRVYP</sequence>
<dbReference type="InterPro" id="IPR045221">
    <property type="entry name" value="Sphingomyelin_synth-like"/>
</dbReference>
<feature type="transmembrane region" description="Helical" evidence="1">
    <location>
        <begin position="87"/>
        <end position="104"/>
    </location>
</feature>
<dbReference type="KEGG" id="gtt:GUITHDRAFT_122998"/>
<reference evidence="3" key="3">
    <citation type="submission" date="2016-03" db="UniProtKB">
        <authorList>
            <consortium name="EnsemblProtists"/>
        </authorList>
    </citation>
    <scope>IDENTIFICATION</scope>
</reference>
<dbReference type="GeneID" id="17287508"/>
<keyword evidence="1" id="KW-0812">Transmembrane</keyword>
<reference evidence="2 4" key="1">
    <citation type="journal article" date="2012" name="Nature">
        <title>Algal genomes reveal evolutionary mosaicism and the fate of nucleomorphs.</title>
        <authorList>
            <consortium name="DOE Joint Genome Institute"/>
            <person name="Curtis B.A."/>
            <person name="Tanifuji G."/>
            <person name="Burki F."/>
            <person name="Gruber A."/>
            <person name="Irimia M."/>
            <person name="Maruyama S."/>
            <person name="Arias M.C."/>
            <person name="Ball S.G."/>
            <person name="Gile G.H."/>
            <person name="Hirakawa Y."/>
            <person name="Hopkins J.F."/>
            <person name="Kuo A."/>
            <person name="Rensing S.A."/>
            <person name="Schmutz J."/>
            <person name="Symeonidi A."/>
            <person name="Elias M."/>
            <person name="Eveleigh R.J."/>
            <person name="Herman E.K."/>
            <person name="Klute M.J."/>
            <person name="Nakayama T."/>
            <person name="Obornik M."/>
            <person name="Reyes-Prieto A."/>
            <person name="Armbrust E.V."/>
            <person name="Aves S.J."/>
            <person name="Beiko R.G."/>
            <person name="Coutinho P."/>
            <person name="Dacks J.B."/>
            <person name="Durnford D.G."/>
            <person name="Fast N.M."/>
            <person name="Green B.R."/>
            <person name="Grisdale C.J."/>
            <person name="Hempel F."/>
            <person name="Henrissat B."/>
            <person name="Hoppner M.P."/>
            <person name="Ishida K."/>
            <person name="Kim E."/>
            <person name="Koreny L."/>
            <person name="Kroth P.G."/>
            <person name="Liu Y."/>
            <person name="Malik S.B."/>
            <person name="Maier U.G."/>
            <person name="McRose D."/>
            <person name="Mock T."/>
            <person name="Neilson J.A."/>
            <person name="Onodera N.T."/>
            <person name="Poole A.M."/>
            <person name="Pritham E.J."/>
            <person name="Richards T.A."/>
            <person name="Rocap G."/>
            <person name="Roy S.W."/>
            <person name="Sarai C."/>
            <person name="Schaack S."/>
            <person name="Shirato S."/>
            <person name="Slamovits C.H."/>
            <person name="Spencer D.F."/>
            <person name="Suzuki S."/>
            <person name="Worden A.Z."/>
            <person name="Zauner S."/>
            <person name="Barry K."/>
            <person name="Bell C."/>
            <person name="Bharti A.K."/>
            <person name="Crow J.A."/>
            <person name="Grimwood J."/>
            <person name="Kramer R."/>
            <person name="Lindquist E."/>
            <person name="Lucas S."/>
            <person name="Salamov A."/>
            <person name="McFadden G.I."/>
            <person name="Lane C.E."/>
            <person name="Keeling P.J."/>
            <person name="Gray M.W."/>
            <person name="Grigoriev I.V."/>
            <person name="Archibald J.M."/>
        </authorList>
    </citation>
    <scope>NUCLEOTIDE SEQUENCE</scope>
    <source>
        <strain evidence="2 4">CCMP2712</strain>
    </source>
</reference>
<reference evidence="4" key="2">
    <citation type="submission" date="2012-11" db="EMBL/GenBank/DDBJ databases">
        <authorList>
            <person name="Kuo A."/>
            <person name="Curtis B.A."/>
            <person name="Tanifuji G."/>
            <person name="Burki F."/>
            <person name="Gruber A."/>
            <person name="Irimia M."/>
            <person name="Maruyama S."/>
            <person name="Arias M.C."/>
            <person name="Ball S.G."/>
            <person name="Gile G.H."/>
            <person name="Hirakawa Y."/>
            <person name="Hopkins J.F."/>
            <person name="Rensing S.A."/>
            <person name="Schmutz J."/>
            <person name="Symeonidi A."/>
            <person name="Elias M."/>
            <person name="Eveleigh R.J."/>
            <person name="Herman E.K."/>
            <person name="Klute M.J."/>
            <person name="Nakayama T."/>
            <person name="Obornik M."/>
            <person name="Reyes-Prieto A."/>
            <person name="Armbrust E.V."/>
            <person name="Aves S.J."/>
            <person name="Beiko R.G."/>
            <person name="Coutinho P."/>
            <person name="Dacks J.B."/>
            <person name="Durnford D.G."/>
            <person name="Fast N.M."/>
            <person name="Green B.R."/>
            <person name="Grisdale C."/>
            <person name="Hempe F."/>
            <person name="Henrissat B."/>
            <person name="Hoppner M.P."/>
            <person name="Ishida K.-I."/>
            <person name="Kim E."/>
            <person name="Koreny L."/>
            <person name="Kroth P.G."/>
            <person name="Liu Y."/>
            <person name="Malik S.-B."/>
            <person name="Maier U.G."/>
            <person name="McRose D."/>
            <person name="Mock T."/>
            <person name="Neilson J.A."/>
            <person name="Onodera N.T."/>
            <person name="Poole A.M."/>
            <person name="Pritham E.J."/>
            <person name="Richards T.A."/>
            <person name="Rocap G."/>
            <person name="Roy S.W."/>
            <person name="Sarai C."/>
            <person name="Schaack S."/>
            <person name="Shirato S."/>
            <person name="Slamovits C.H."/>
            <person name="Spencer D.F."/>
            <person name="Suzuki S."/>
            <person name="Worden A.Z."/>
            <person name="Zauner S."/>
            <person name="Barry K."/>
            <person name="Bell C."/>
            <person name="Bharti A.K."/>
            <person name="Crow J.A."/>
            <person name="Grimwood J."/>
            <person name="Kramer R."/>
            <person name="Lindquist E."/>
            <person name="Lucas S."/>
            <person name="Salamov A."/>
            <person name="McFadden G.I."/>
            <person name="Lane C.E."/>
            <person name="Keeling P.J."/>
            <person name="Gray M.W."/>
            <person name="Grigoriev I.V."/>
            <person name="Archibald J.M."/>
        </authorList>
    </citation>
    <scope>NUCLEOTIDE SEQUENCE</scope>
    <source>
        <strain evidence="4">CCMP2712</strain>
    </source>
</reference>
<dbReference type="GO" id="GO:0000139">
    <property type="term" value="C:Golgi membrane"/>
    <property type="evidence" value="ECO:0007669"/>
    <property type="project" value="TreeGrafter"/>
</dbReference>
<dbReference type="PaxDb" id="55529-EKX30788"/>
<dbReference type="HOGENOM" id="CLU_1291154_0_0_1"/>
<dbReference type="eggNOG" id="ENOG502SYI9">
    <property type="taxonomic scope" value="Eukaryota"/>
</dbReference>
<gene>
    <name evidence="2" type="ORF">GUITHDRAFT_122998</name>
</gene>
<dbReference type="PANTHER" id="PTHR21290">
    <property type="entry name" value="SPHINGOMYELIN SYNTHETASE"/>
    <property type="match status" value="1"/>
</dbReference>
<dbReference type="GO" id="GO:0005886">
    <property type="term" value="C:plasma membrane"/>
    <property type="evidence" value="ECO:0007669"/>
    <property type="project" value="TreeGrafter"/>
</dbReference>
<dbReference type="GO" id="GO:0005789">
    <property type="term" value="C:endoplasmic reticulum membrane"/>
    <property type="evidence" value="ECO:0007669"/>
    <property type="project" value="TreeGrafter"/>
</dbReference>
<keyword evidence="1" id="KW-0472">Membrane</keyword>
<dbReference type="AlphaFoldDB" id="L1I3J6"/>
<keyword evidence="1" id="KW-1133">Transmembrane helix</keyword>
<dbReference type="GO" id="GO:0033188">
    <property type="term" value="F:sphingomyelin synthase activity"/>
    <property type="evidence" value="ECO:0007669"/>
    <property type="project" value="TreeGrafter"/>
</dbReference>
<dbReference type="PANTHER" id="PTHR21290:SF25">
    <property type="entry name" value="SPHINGOMYELIN SYNTHASE-RELATED PROTEIN 1"/>
    <property type="match status" value="1"/>
</dbReference>
<evidence type="ECO:0000313" key="3">
    <source>
        <dbReference type="EnsemblProtists" id="EKX30788"/>
    </source>
</evidence>
<organism evidence="2">
    <name type="scientific">Guillardia theta (strain CCMP2712)</name>
    <name type="common">Cryptophyte</name>
    <dbReference type="NCBI Taxonomy" id="905079"/>
    <lineage>
        <taxon>Eukaryota</taxon>
        <taxon>Cryptophyceae</taxon>
        <taxon>Pyrenomonadales</taxon>
        <taxon>Geminigeraceae</taxon>
        <taxon>Guillardia</taxon>
    </lineage>
</organism>
<dbReference type="EMBL" id="JH993551">
    <property type="protein sequence ID" value="EKX30788.1"/>
    <property type="molecule type" value="Genomic_DNA"/>
</dbReference>
<keyword evidence="4" id="KW-1185">Reference proteome</keyword>
<feature type="transmembrane region" description="Helical" evidence="1">
    <location>
        <begin position="187"/>
        <end position="207"/>
    </location>
</feature>
<evidence type="ECO:0000256" key="1">
    <source>
        <dbReference type="SAM" id="Phobius"/>
    </source>
</evidence>
<dbReference type="OrthoDB" id="422827at2759"/>
<feature type="transmembrane region" description="Helical" evidence="1">
    <location>
        <begin position="31"/>
        <end position="50"/>
    </location>
</feature>
<name>L1I3J6_GUITC</name>
<protein>
    <recommendedName>
        <fullName evidence="5">Sphingomyelin synthase-like domain-containing protein</fullName>
    </recommendedName>
</protein>
<dbReference type="EnsemblProtists" id="EKX30788">
    <property type="protein sequence ID" value="EKX30788"/>
    <property type="gene ID" value="GUITHDRAFT_122998"/>
</dbReference>
<proteinExistence type="predicted"/>
<dbReference type="Proteomes" id="UP000011087">
    <property type="component" value="Unassembled WGS sequence"/>
</dbReference>
<accession>L1I3J6</accession>